<comment type="caution">
    <text evidence="1">The sequence shown here is derived from an EMBL/GenBank/DDBJ whole genome shotgun (WGS) entry which is preliminary data.</text>
</comment>
<name>A0A8J1XJS3_OWEFU</name>
<dbReference type="EMBL" id="CAIIXF020000355">
    <property type="protein sequence ID" value="CAH1803238.1"/>
    <property type="molecule type" value="Genomic_DNA"/>
</dbReference>
<keyword evidence="2" id="KW-1185">Reference proteome</keyword>
<evidence type="ECO:0000313" key="2">
    <source>
        <dbReference type="Proteomes" id="UP000749559"/>
    </source>
</evidence>
<proteinExistence type="predicted"/>
<dbReference type="AlphaFoldDB" id="A0A8J1XJS3"/>
<gene>
    <name evidence="1" type="ORF">OFUS_LOCUS26849</name>
</gene>
<sequence length="195" mass="21978">MSEGNINSYNNSNMELEMNNVSVENGTLTVSEEERLLLRSEGDHSVVHISDNTQAQSVIATYPTEPDKDHTAKICDNESRSCRIRKYWIITSVSVIILVSIIAGLIIGLALEPAMRDPMPTRQVTTAPNIDVEVPKIPVDDVNATRKGDIEKLPNRNKEWSIQNDTQFSDFVTIKTSDFLCQNYHIILRRLCQGF</sequence>
<reference evidence="1" key="1">
    <citation type="submission" date="2022-03" db="EMBL/GenBank/DDBJ databases">
        <authorList>
            <person name="Martin C."/>
        </authorList>
    </citation>
    <scope>NUCLEOTIDE SEQUENCE</scope>
</reference>
<organism evidence="1 2">
    <name type="scientific">Owenia fusiformis</name>
    <name type="common">Polychaete worm</name>
    <dbReference type="NCBI Taxonomy" id="6347"/>
    <lineage>
        <taxon>Eukaryota</taxon>
        <taxon>Metazoa</taxon>
        <taxon>Spiralia</taxon>
        <taxon>Lophotrochozoa</taxon>
        <taxon>Annelida</taxon>
        <taxon>Polychaeta</taxon>
        <taxon>Sedentaria</taxon>
        <taxon>Canalipalpata</taxon>
        <taxon>Sabellida</taxon>
        <taxon>Oweniida</taxon>
        <taxon>Oweniidae</taxon>
        <taxon>Owenia</taxon>
    </lineage>
</organism>
<evidence type="ECO:0000313" key="1">
    <source>
        <dbReference type="EMBL" id="CAH1803238.1"/>
    </source>
</evidence>
<accession>A0A8J1XJS3</accession>
<protein>
    <submittedName>
        <fullName evidence="1">Uncharacterized protein</fullName>
    </submittedName>
</protein>
<dbReference type="Proteomes" id="UP000749559">
    <property type="component" value="Unassembled WGS sequence"/>
</dbReference>